<dbReference type="AlphaFoldDB" id="A0A1Y5T600"/>
<evidence type="ECO:0000313" key="1">
    <source>
        <dbReference type="EMBL" id="SLN56233.1"/>
    </source>
</evidence>
<dbReference type="Proteomes" id="UP000193623">
    <property type="component" value="Unassembled WGS sequence"/>
</dbReference>
<keyword evidence="2" id="KW-1185">Reference proteome</keyword>
<gene>
    <name evidence="1" type="ORF">PSJ8397_02979</name>
</gene>
<organism evidence="1 2">
    <name type="scientific">Pseudooctadecabacter jejudonensis</name>
    <dbReference type="NCBI Taxonomy" id="1391910"/>
    <lineage>
        <taxon>Bacteria</taxon>
        <taxon>Pseudomonadati</taxon>
        <taxon>Pseudomonadota</taxon>
        <taxon>Alphaproteobacteria</taxon>
        <taxon>Rhodobacterales</taxon>
        <taxon>Paracoccaceae</taxon>
        <taxon>Pseudooctadecabacter</taxon>
    </lineage>
</organism>
<evidence type="ECO:0000313" key="2">
    <source>
        <dbReference type="Proteomes" id="UP000193623"/>
    </source>
</evidence>
<protein>
    <submittedName>
        <fullName evidence="1">Uncharacterized protein</fullName>
    </submittedName>
</protein>
<name>A0A1Y5T600_9RHOB</name>
<dbReference type="RefSeq" id="WP_085865359.1">
    <property type="nucleotide sequence ID" value="NZ_FWFT01000005.1"/>
</dbReference>
<sequence length="128" mass="13781">MIRNLFKVLFFPLFGRIKSKPVAPPPLASNRVHVFCGEFASEAAATDYALGLTDPNLATDLGGVGIGPDDAEIIFGQDRIMAARPMFHFTAPQPAAMGNTYILLSDRGYRTSALTGDRVIHLGLCDIS</sequence>
<dbReference type="OrthoDB" id="7862941at2"/>
<proteinExistence type="predicted"/>
<accession>A0A1Y5T600</accession>
<reference evidence="1 2" key="1">
    <citation type="submission" date="2017-03" db="EMBL/GenBank/DDBJ databases">
        <authorList>
            <person name="Afonso C.L."/>
            <person name="Miller P.J."/>
            <person name="Scott M.A."/>
            <person name="Spackman E."/>
            <person name="Goraichik I."/>
            <person name="Dimitrov K.M."/>
            <person name="Suarez D.L."/>
            <person name="Swayne D.E."/>
        </authorList>
    </citation>
    <scope>NUCLEOTIDE SEQUENCE [LARGE SCALE GENOMIC DNA]</scope>
    <source>
        <strain evidence="1 2">CECT 8397</strain>
    </source>
</reference>
<dbReference type="EMBL" id="FWFT01000005">
    <property type="protein sequence ID" value="SLN56233.1"/>
    <property type="molecule type" value="Genomic_DNA"/>
</dbReference>